<protein>
    <submittedName>
        <fullName evidence="1">Uncharacterized protein</fullName>
    </submittedName>
</protein>
<reference evidence="1" key="2">
    <citation type="journal article" date="2015" name="Fish Shellfish Immunol.">
        <title>Early steps in the European eel (Anguilla anguilla)-Vibrio vulnificus interaction in the gills: Role of the RtxA13 toxin.</title>
        <authorList>
            <person name="Callol A."/>
            <person name="Pajuelo D."/>
            <person name="Ebbesson L."/>
            <person name="Teles M."/>
            <person name="MacKenzie S."/>
            <person name="Amaro C."/>
        </authorList>
    </citation>
    <scope>NUCLEOTIDE SEQUENCE</scope>
</reference>
<reference evidence="1" key="1">
    <citation type="submission" date="2014-11" db="EMBL/GenBank/DDBJ databases">
        <authorList>
            <person name="Amaro Gonzalez C."/>
        </authorList>
    </citation>
    <scope>NUCLEOTIDE SEQUENCE</scope>
</reference>
<organism evidence="1">
    <name type="scientific">Anguilla anguilla</name>
    <name type="common">European freshwater eel</name>
    <name type="synonym">Muraena anguilla</name>
    <dbReference type="NCBI Taxonomy" id="7936"/>
    <lineage>
        <taxon>Eukaryota</taxon>
        <taxon>Metazoa</taxon>
        <taxon>Chordata</taxon>
        <taxon>Craniata</taxon>
        <taxon>Vertebrata</taxon>
        <taxon>Euteleostomi</taxon>
        <taxon>Actinopterygii</taxon>
        <taxon>Neopterygii</taxon>
        <taxon>Teleostei</taxon>
        <taxon>Anguilliformes</taxon>
        <taxon>Anguillidae</taxon>
        <taxon>Anguilla</taxon>
    </lineage>
</organism>
<proteinExistence type="predicted"/>
<dbReference type="EMBL" id="GBXM01065749">
    <property type="protein sequence ID" value="JAH42828.1"/>
    <property type="molecule type" value="Transcribed_RNA"/>
</dbReference>
<evidence type="ECO:0000313" key="1">
    <source>
        <dbReference type="EMBL" id="JAH42828.1"/>
    </source>
</evidence>
<sequence>MHSAGPRFCI</sequence>
<accession>A0A0E9SQQ4</accession>
<name>A0A0E9SQQ4_ANGAN</name>